<keyword evidence="2" id="KW-0812">Transmembrane</keyword>
<feature type="non-terminal residue" evidence="3">
    <location>
        <position position="1"/>
    </location>
</feature>
<evidence type="ECO:0000313" key="3">
    <source>
        <dbReference type="EMBL" id="KAF5929643.1"/>
    </source>
</evidence>
<comment type="caution">
    <text evidence="3">The sequence shown here is derived from an EMBL/GenBank/DDBJ whole genome shotgun (WGS) entry which is preliminary data.</text>
</comment>
<protein>
    <recommendedName>
        <fullName evidence="5">Colipase-like protein 2</fullName>
    </recommendedName>
</protein>
<organism evidence="3 4">
    <name type="scientific">Diceros bicornis minor</name>
    <name type="common">South-central black rhinoceros</name>
    <dbReference type="NCBI Taxonomy" id="77932"/>
    <lineage>
        <taxon>Eukaryota</taxon>
        <taxon>Metazoa</taxon>
        <taxon>Chordata</taxon>
        <taxon>Craniata</taxon>
        <taxon>Vertebrata</taxon>
        <taxon>Euteleostomi</taxon>
        <taxon>Mammalia</taxon>
        <taxon>Eutheria</taxon>
        <taxon>Laurasiatheria</taxon>
        <taxon>Perissodactyla</taxon>
        <taxon>Rhinocerotidae</taxon>
        <taxon>Diceros</taxon>
    </lineage>
</organism>
<sequence length="165" mass="17769">PVTINLLAVHPQQRAGPRGAGSRGREGGLDPRPLGSPTGPLPFKPMATAFALLAGVLLLCWGAFPKFNKRLMKMNGDGCSHHSECFSDCCLMDLDHGGTFCAPKARRAMTCLPQCKPPSSLHLVTPNSHNHSPQTKGATNIICPCHWGLTCISKDVFCPRRCQLI</sequence>
<accession>A0A7J7FNI5</accession>
<reference evidence="3 4" key="1">
    <citation type="journal article" date="2020" name="Mol. Biol. Evol.">
        <title>Interspecific Gene Flow and the Evolution of Specialization in Black and White Rhinoceros.</title>
        <authorList>
            <person name="Moodley Y."/>
            <person name="Westbury M.V."/>
            <person name="Russo I.M."/>
            <person name="Gopalakrishnan S."/>
            <person name="Rakotoarivelo A."/>
            <person name="Olsen R.A."/>
            <person name="Prost S."/>
            <person name="Tunstall T."/>
            <person name="Ryder O.A."/>
            <person name="Dalen L."/>
            <person name="Bruford M.W."/>
        </authorList>
    </citation>
    <scope>NUCLEOTIDE SEQUENCE [LARGE SCALE GENOMIC DNA]</scope>
    <source>
        <strain evidence="3">SBR-YM</strain>
        <tissue evidence="3">Skin</tissue>
    </source>
</reference>
<dbReference type="Proteomes" id="UP000551758">
    <property type="component" value="Unassembled WGS sequence"/>
</dbReference>
<feature type="region of interest" description="Disordered" evidence="1">
    <location>
        <begin position="11"/>
        <end position="40"/>
    </location>
</feature>
<name>A0A7J7FNI5_DICBM</name>
<keyword evidence="2" id="KW-1133">Transmembrane helix</keyword>
<feature type="transmembrane region" description="Helical" evidence="2">
    <location>
        <begin position="46"/>
        <end position="64"/>
    </location>
</feature>
<evidence type="ECO:0000256" key="1">
    <source>
        <dbReference type="SAM" id="MobiDB-lite"/>
    </source>
</evidence>
<dbReference type="AlphaFoldDB" id="A0A7J7FNI5"/>
<keyword evidence="4" id="KW-1185">Reference proteome</keyword>
<keyword evidence="2" id="KW-0472">Membrane</keyword>
<dbReference type="EMBL" id="JACDTQ010000017">
    <property type="protein sequence ID" value="KAF5929643.1"/>
    <property type="molecule type" value="Genomic_DNA"/>
</dbReference>
<evidence type="ECO:0000313" key="4">
    <source>
        <dbReference type="Proteomes" id="UP000551758"/>
    </source>
</evidence>
<gene>
    <name evidence="3" type="ORF">HPG69_002364</name>
</gene>
<evidence type="ECO:0000256" key="2">
    <source>
        <dbReference type="SAM" id="Phobius"/>
    </source>
</evidence>
<proteinExistence type="predicted"/>
<evidence type="ECO:0008006" key="5">
    <source>
        <dbReference type="Google" id="ProtNLM"/>
    </source>
</evidence>